<feature type="compositionally biased region" description="Polar residues" evidence="1">
    <location>
        <begin position="683"/>
        <end position="693"/>
    </location>
</feature>
<feature type="region of interest" description="Disordered" evidence="1">
    <location>
        <begin position="137"/>
        <end position="201"/>
    </location>
</feature>
<feature type="region of interest" description="Disordered" evidence="1">
    <location>
        <begin position="670"/>
        <end position="693"/>
    </location>
</feature>
<keyword evidence="4" id="KW-1185">Reference proteome</keyword>
<name>A0AAV8SKI9_9ROSI</name>
<feature type="region of interest" description="Disordered" evidence="1">
    <location>
        <begin position="361"/>
        <end position="383"/>
    </location>
</feature>
<dbReference type="InterPro" id="IPR000313">
    <property type="entry name" value="PWWP_dom"/>
</dbReference>
<dbReference type="Pfam" id="PF00855">
    <property type="entry name" value="PWWP"/>
    <property type="match status" value="1"/>
</dbReference>
<dbReference type="AlphaFoldDB" id="A0AAV8SKI9"/>
<sequence>MGSSTSDGGIGPIVWVRRRNGSWWPGKILEAEELSECNLTSPRTGTPVKLLGREDASVDWYNLEKSKRVKAFRCGEFDDCIERAESAQGMPIKKREKYARREDAILHALELEKKLSRKQGKLTSDCSRSKLSGHVKNDLCIPSEGTGKNSGKPENSKPNQFIYTGDMNFKGETISSPMHSLKVSDGNQSLQEDNGSEVTPRMRGLQDFGLRTMPLKRKLSSIDVDDLGKSLTDNHSQVSSSIASSMERGDHPNGVEQTGAIYRAKRSRCVYLPVDISDPLGDKELHSRVKTLVPQFENDKAHHHPDSLKEDNSSSGSPEDAELDSTESETSGVESESDSSETEPDIEKEMAVFSDAGLPTAVQQDSLGHPETRELGSTSTDDRDELILSGDIHQLYPDDPFYANEAVSKWQLKGKRNTRQLAKKYTADGKGFNEPLYGNYHRIQGSTLISRAHDADDPYLDNKYIGPRFAGLRNGSYSCTPRFSMKNRNSGSLNVDWEDTTWGDRPIFRGCWGDRVEHFNPNFAKHHYFGSRSRSILVDVDLQVQASYQREHVPIVSLMSNFNGQAIIGHRIQIKALEDGSTENLIPSSDDYYGNEVMDHDGSTALSPTWRTARRTNLRVPRPHLSPLMGANDSRDLSFVGDRRLPLRKAGSSSNKESLIKKNLVSSPRFPTDRKFSRKLSKKVSSSPNQKTRTLSSIGIQQNFGMKPINSSSTIQMEGLIKPQTAGPTTVACIPVKLVFSRLLEKINRPPLKAPGKAAGLNRDPQRPP</sequence>
<feature type="compositionally biased region" description="Basic and acidic residues" evidence="1">
    <location>
        <begin position="297"/>
        <end position="312"/>
    </location>
</feature>
<accession>A0AAV8SKI9</accession>
<evidence type="ECO:0000256" key="1">
    <source>
        <dbReference type="SAM" id="MobiDB-lite"/>
    </source>
</evidence>
<feature type="domain" description="PWWP" evidence="2">
    <location>
        <begin position="10"/>
        <end position="65"/>
    </location>
</feature>
<reference evidence="3 4" key="1">
    <citation type="submission" date="2021-09" db="EMBL/GenBank/DDBJ databases">
        <title>Genomic insights and catalytic innovation underlie evolution of tropane alkaloids biosynthesis.</title>
        <authorList>
            <person name="Wang Y.-J."/>
            <person name="Tian T."/>
            <person name="Huang J.-P."/>
            <person name="Huang S.-X."/>
        </authorList>
    </citation>
    <scope>NUCLEOTIDE SEQUENCE [LARGE SCALE GENOMIC DNA]</scope>
    <source>
        <strain evidence="3">KIB-2018</strain>
        <tissue evidence="3">Leaf</tissue>
    </source>
</reference>
<evidence type="ECO:0000313" key="4">
    <source>
        <dbReference type="Proteomes" id="UP001159364"/>
    </source>
</evidence>
<dbReference type="EMBL" id="JAIWQS010000010">
    <property type="protein sequence ID" value="KAJ8752740.1"/>
    <property type="molecule type" value="Genomic_DNA"/>
</dbReference>
<feature type="region of interest" description="Disordered" evidence="1">
    <location>
        <begin position="229"/>
        <end position="255"/>
    </location>
</feature>
<evidence type="ECO:0000259" key="2">
    <source>
        <dbReference type="PROSITE" id="PS50812"/>
    </source>
</evidence>
<feature type="region of interest" description="Disordered" evidence="1">
    <location>
        <begin position="296"/>
        <end position="346"/>
    </location>
</feature>
<feature type="compositionally biased region" description="Polar residues" evidence="1">
    <location>
        <begin position="231"/>
        <end position="244"/>
    </location>
</feature>
<protein>
    <recommendedName>
        <fullName evidence="2">PWWP domain-containing protein</fullName>
    </recommendedName>
</protein>
<feature type="compositionally biased region" description="Acidic residues" evidence="1">
    <location>
        <begin position="335"/>
        <end position="344"/>
    </location>
</feature>
<dbReference type="PANTHER" id="PTHR33697:SF2">
    <property type="entry name" value="T17B22.17 PROTEIN"/>
    <property type="match status" value="1"/>
</dbReference>
<dbReference type="Proteomes" id="UP001159364">
    <property type="component" value="Linkage Group LG10"/>
</dbReference>
<dbReference type="Gene3D" id="2.30.30.140">
    <property type="match status" value="1"/>
</dbReference>
<organism evidence="3 4">
    <name type="scientific">Erythroxylum novogranatense</name>
    <dbReference type="NCBI Taxonomy" id="1862640"/>
    <lineage>
        <taxon>Eukaryota</taxon>
        <taxon>Viridiplantae</taxon>
        <taxon>Streptophyta</taxon>
        <taxon>Embryophyta</taxon>
        <taxon>Tracheophyta</taxon>
        <taxon>Spermatophyta</taxon>
        <taxon>Magnoliopsida</taxon>
        <taxon>eudicotyledons</taxon>
        <taxon>Gunneridae</taxon>
        <taxon>Pentapetalae</taxon>
        <taxon>rosids</taxon>
        <taxon>fabids</taxon>
        <taxon>Malpighiales</taxon>
        <taxon>Erythroxylaceae</taxon>
        <taxon>Erythroxylum</taxon>
    </lineage>
</organism>
<proteinExistence type="predicted"/>
<feature type="region of interest" description="Disordered" evidence="1">
    <location>
        <begin position="749"/>
        <end position="769"/>
    </location>
</feature>
<dbReference type="PROSITE" id="PS50812">
    <property type="entry name" value="PWWP"/>
    <property type="match status" value="1"/>
</dbReference>
<feature type="compositionally biased region" description="Polar residues" evidence="1">
    <location>
        <begin position="185"/>
        <end position="197"/>
    </location>
</feature>
<feature type="compositionally biased region" description="Polar residues" evidence="1">
    <location>
        <begin position="146"/>
        <end position="162"/>
    </location>
</feature>
<gene>
    <name evidence="3" type="ORF">K2173_007050</name>
</gene>
<dbReference type="SUPFAM" id="SSF63748">
    <property type="entry name" value="Tudor/PWWP/MBT"/>
    <property type="match status" value="1"/>
</dbReference>
<dbReference type="PANTHER" id="PTHR33697">
    <property type="entry name" value="T17B22.17 PROTEIN-RELATED"/>
    <property type="match status" value="1"/>
</dbReference>
<dbReference type="CDD" id="cd05162">
    <property type="entry name" value="PWWP"/>
    <property type="match status" value="1"/>
</dbReference>
<dbReference type="InterPro" id="IPR044679">
    <property type="entry name" value="PWWP2-like"/>
</dbReference>
<evidence type="ECO:0000313" key="3">
    <source>
        <dbReference type="EMBL" id="KAJ8752740.1"/>
    </source>
</evidence>
<comment type="caution">
    <text evidence="3">The sequence shown here is derived from an EMBL/GenBank/DDBJ whole genome shotgun (WGS) entry which is preliminary data.</text>
</comment>